<dbReference type="Proteomes" id="UP000198559">
    <property type="component" value="Unassembled WGS sequence"/>
</dbReference>
<dbReference type="PANTHER" id="PTHR33175">
    <property type="entry name" value="DNA-BINDING PROTEIN HU"/>
    <property type="match status" value="1"/>
</dbReference>
<dbReference type="InterPro" id="IPR010992">
    <property type="entry name" value="IHF-like_DNA-bd_dom_sf"/>
</dbReference>
<dbReference type="PRINTS" id="PR01727">
    <property type="entry name" value="DNABINDINGHU"/>
</dbReference>
<dbReference type="Gene3D" id="4.10.520.10">
    <property type="entry name" value="IHF-like DNA-binding proteins"/>
    <property type="match status" value="1"/>
</dbReference>
<dbReference type="GO" id="GO:0030261">
    <property type="term" value="P:chromosome condensation"/>
    <property type="evidence" value="ECO:0007669"/>
    <property type="project" value="UniProtKB-KW"/>
</dbReference>
<dbReference type="SMART" id="SM00411">
    <property type="entry name" value="BHL"/>
    <property type="match status" value="1"/>
</dbReference>
<dbReference type="GO" id="GO:0042802">
    <property type="term" value="F:identical protein binding"/>
    <property type="evidence" value="ECO:0007669"/>
    <property type="project" value="UniProtKB-ARBA"/>
</dbReference>
<dbReference type="PANTHER" id="PTHR33175:SF3">
    <property type="entry name" value="DNA-BINDING PROTEIN HU-BETA"/>
    <property type="match status" value="1"/>
</dbReference>
<dbReference type="GO" id="GO:0005829">
    <property type="term" value="C:cytosol"/>
    <property type="evidence" value="ECO:0007669"/>
    <property type="project" value="TreeGrafter"/>
</dbReference>
<dbReference type="AlphaFoldDB" id="A0A1H6IYU5"/>
<dbReference type="STRING" id="235205.BAZSYMB_V2SCAFFOLD00009_31"/>
<dbReference type="FunFam" id="4.10.520.10:FF:000001">
    <property type="entry name" value="DNA-binding protein HU"/>
    <property type="match status" value="1"/>
</dbReference>
<dbReference type="RefSeq" id="WP_202775875.1">
    <property type="nucleotide sequence ID" value="NZ_CAESAP020000172.1"/>
</dbReference>
<name>A0A1H6IYU5_9GAMM</name>
<evidence type="ECO:0000313" key="6">
    <source>
        <dbReference type="EMBL" id="SEH54656.1"/>
    </source>
</evidence>
<comment type="function">
    <text evidence="1">Histone-like DNA-binding protein which is capable of wrapping DNA to stabilize it, and thus to prevent its denaturation under extreme environmental conditions.</text>
</comment>
<sequence length="95" mass="10100">MTKKELINAILSTTSLSKVDASLALDAMTDTITNTLKKGDSVQLMGFGSFVLRDRAARTGRNPQTGVTIAIPATKVVGFKAGKALKDAINTIYKK</sequence>
<evidence type="ECO:0000256" key="1">
    <source>
        <dbReference type="ARBA" id="ARBA00003819"/>
    </source>
</evidence>
<dbReference type="SUPFAM" id="SSF47729">
    <property type="entry name" value="IHF-like DNA-binding proteins"/>
    <property type="match status" value="1"/>
</dbReference>
<accession>A0A1H6IYU5</accession>
<protein>
    <submittedName>
        <fullName evidence="6">Histone family protein DNA-binding protein</fullName>
    </submittedName>
</protein>
<organism evidence="6 7">
    <name type="scientific">Bathymodiolus azoricus thioautotrophic gill symbiont</name>
    <dbReference type="NCBI Taxonomy" id="235205"/>
    <lineage>
        <taxon>Bacteria</taxon>
        <taxon>Pseudomonadati</taxon>
        <taxon>Pseudomonadota</taxon>
        <taxon>Gammaproteobacteria</taxon>
        <taxon>sulfur-oxidizing symbionts</taxon>
    </lineage>
</organism>
<dbReference type="GO" id="GO:0003677">
    <property type="term" value="F:DNA binding"/>
    <property type="evidence" value="ECO:0007669"/>
    <property type="project" value="UniProtKB-KW"/>
</dbReference>
<dbReference type="GO" id="GO:0006351">
    <property type="term" value="P:DNA-templated transcription"/>
    <property type="evidence" value="ECO:0007669"/>
    <property type="project" value="UniProtKB-ARBA"/>
</dbReference>
<gene>
    <name evidence="6" type="ORF">BAZSYMB_V2SCAFFOLD00009_31</name>
</gene>
<dbReference type="InterPro" id="IPR020816">
    <property type="entry name" value="Histone-like_DNA-bd_CS"/>
</dbReference>
<dbReference type="PROSITE" id="PS00045">
    <property type="entry name" value="HISTONE_LIKE"/>
    <property type="match status" value="1"/>
</dbReference>
<dbReference type="CDD" id="cd13831">
    <property type="entry name" value="HU"/>
    <property type="match status" value="1"/>
</dbReference>
<dbReference type="GO" id="GO:0006270">
    <property type="term" value="P:DNA replication initiation"/>
    <property type="evidence" value="ECO:0007669"/>
    <property type="project" value="UniProtKB-ARBA"/>
</dbReference>
<dbReference type="Pfam" id="PF00216">
    <property type="entry name" value="Bac_DNA_binding"/>
    <property type="match status" value="1"/>
</dbReference>
<keyword evidence="4 6" id="KW-0238">DNA-binding</keyword>
<dbReference type="EMBL" id="CVUD02000001">
    <property type="protein sequence ID" value="SEH54656.1"/>
    <property type="molecule type" value="Genomic_DNA"/>
</dbReference>
<comment type="similarity">
    <text evidence="2 5">Belongs to the bacterial histone-like protein family.</text>
</comment>
<evidence type="ECO:0000313" key="7">
    <source>
        <dbReference type="Proteomes" id="UP000198559"/>
    </source>
</evidence>
<dbReference type="InterPro" id="IPR000119">
    <property type="entry name" value="Hist_DNA-bd"/>
</dbReference>
<proteinExistence type="inferred from homology"/>
<keyword evidence="3" id="KW-0226">DNA condensation</keyword>
<evidence type="ECO:0000256" key="4">
    <source>
        <dbReference type="ARBA" id="ARBA00023125"/>
    </source>
</evidence>
<evidence type="ECO:0000256" key="5">
    <source>
        <dbReference type="RuleBase" id="RU003939"/>
    </source>
</evidence>
<dbReference type="GO" id="GO:1990103">
    <property type="term" value="C:DnaA-HU complex"/>
    <property type="evidence" value="ECO:0007669"/>
    <property type="project" value="UniProtKB-ARBA"/>
</dbReference>
<reference evidence="7" key="1">
    <citation type="submission" date="2016-06" db="EMBL/GenBank/DDBJ databases">
        <authorList>
            <person name="Petersen J."/>
            <person name="Sayavedra L."/>
        </authorList>
    </citation>
    <scope>NUCLEOTIDE SEQUENCE [LARGE SCALE GENOMIC DNA]</scope>
    <source>
        <strain evidence="7">BazSymB</strain>
    </source>
</reference>
<dbReference type="GO" id="GO:0030527">
    <property type="term" value="F:structural constituent of chromatin"/>
    <property type="evidence" value="ECO:0007669"/>
    <property type="project" value="InterPro"/>
</dbReference>
<evidence type="ECO:0000256" key="3">
    <source>
        <dbReference type="ARBA" id="ARBA00023067"/>
    </source>
</evidence>
<dbReference type="GO" id="GO:1990178">
    <property type="term" value="C:HU-DNA complex"/>
    <property type="evidence" value="ECO:0007669"/>
    <property type="project" value="UniProtKB-ARBA"/>
</dbReference>
<evidence type="ECO:0000256" key="2">
    <source>
        <dbReference type="ARBA" id="ARBA00010529"/>
    </source>
</evidence>